<dbReference type="OrthoDB" id="594666at2"/>
<evidence type="ECO:0000256" key="1">
    <source>
        <dbReference type="SAM" id="MobiDB-lite"/>
    </source>
</evidence>
<protein>
    <recommendedName>
        <fullName evidence="4">Tetratricopeptide repeat protein</fullName>
    </recommendedName>
</protein>
<evidence type="ECO:0000313" key="3">
    <source>
        <dbReference type="Proteomes" id="UP000319209"/>
    </source>
</evidence>
<dbReference type="Proteomes" id="UP000319209">
    <property type="component" value="Chromosome"/>
</dbReference>
<dbReference type="EMBL" id="CP041637">
    <property type="protein sequence ID" value="QDO92776.1"/>
    <property type="molecule type" value="Genomic_DNA"/>
</dbReference>
<reference evidence="2 3" key="1">
    <citation type="submission" date="2019-07" db="EMBL/GenBank/DDBJ databases">
        <title>Genome sequencing for Formosa sp. PS13.</title>
        <authorList>
            <person name="Park S.-J."/>
        </authorList>
    </citation>
    <scope>NUCLEOTIDE SEQUENCE [LARGE SCALE GENOMIC DNA]</scope>
    <source>
        <strain evidence="2 3">PS13</strain>
    </source>
</reference>
<feature type="region of interest" description="Disordered" evidence="1">
    <location>
        <begin position="144"/>
        <end position="181"/>
    </location>
</feature>
<feature type="compositionally biased region" description="Polar residues" evidence="1">
    <location>
        <begin position="165"/>
        <end position="174"/>
    </location>
</feature>
<gene>
    <name evidence="2" type="ORF">FNB79_01890</name>
</gene>
<dbReference type="AlphaFoldDB" id="A0A516GML9"/>
<feature type="compositionally biased region" description="Basic and acidic residues" evidence="1">
    <location>
        <begin position="217"/>
        <end position="256"/>
    </location>
</feature>
<feature type="region of interest" description="Disordered" evidence="1">
    <location>
        <begin position="217"/>
        <end position="262"/>
    </location>
</feature>
<proteinExistence type="predicted"/>
<accession>A0A516GML9</accession>
<feature type="compositionally biased region" description="Acidic residues" evidence="1">
    <location>
        <begin position="149"/>
        <end position="158"/>
    </location>
</feature>
<dbReference type="KEGG" id="fop:FNB79_01890"/>
<sequence>MTSTDFSHILQHPEALIPEQTGLLKSIIEEFPYFQPARALYLKGLKVNESFKYNQELKVTAAYTTDRSILFDFITSEAFVQNEISQFIKQNTLHLKNIDVDAINISNNNVTEYSTFEAEKSQPKISPAKLVHFSEDYSKALKVPSDSEAISEEKEEEKDLAATQIEDQNSLTNQDSEKSINAPETVLEIGKPLDFNNSETHSFNEWLKLTSYKPVNRDTDPIKQSIKAEGKKEDTKEVPSKPEAPHHITPETETKADNGPTPEQAKKFALIDKFISTNPKIDPKKSSGVSHNLAESHMLQPESLMTETLARIYVEQKNYKKAIQSYNILSLKYPEKSGFFADRIKAIKQIQEQNKKN</sequence>
<evidence type="ECO:0000313" key="2">
    <source>
        <dbReference type="EMBL" id="QDO92776.1"/>
    </source>
</evidence>
<name>A0A516GML9_9FLAO</name>
<dbReference type="RefSeq" id="WP_143379685.1">
    <property type="nucleotide sequence ID" value="NZ_CP041637.1"/>
</dbReference>
<organism evidence="2 3">
    <name type="scientific">Formosa sediminum</name>
    <dbReference type="NCBI Taxonomy" id="2594004"/>
    <lineage>
        <taxon>Bacteria</taxon>
        <taxon>Pseudomonadati</taxon>
        <taxon>Bacteroidota</taxon>
        <taxon>Flavobacteriia</taxon>
        <taxon>Flavobacteriales</taxon>
        <taxon>Flavobacteriaceae</taxon>
        <taxon>Formosa</taxon>
    </lineage>
</organism>
<keyword evidence="3" id="KW-1185">Reference proteome</keyword>
<evidence type="ECO:0008006" key="4">
    <source>
        <dbReference type="Google" id="ProtNLM"/>
    </source>
</evidence>